<name>A0A9N8DT74_9STRA</name>
<reference evidence="1" key="1">
    <citation type="submission" date="2020-06" db="EMBL/GenBank/DDBJ databases">
        <authorList>
            <consortium name="Plant Systems Biology data submission"/>
        </authorList>
    </citation>
    <scope>NUCLEOTIDE SEQUENCE</scope>
    <source>
        <strain evidence="1">D6</strain>
    </source>
</reference>
<comment type="caution">
    <text evidence="1">The sequence shown here is derived from an EMBL/GenBank/DDBJ whole genome shotgun (WGS) entry which is preliminary data.</text>
</comment>
<protein>
    <submittedName>
        <fullName evidence="1">Uncharacterized protein</fullName>
    </submittedName>
</protein>
<dbReference type="EMBL" id="CAICTM010000259">
    <property type="protein sequence ID" value="CAB9506270.1"/>
    <property type="molecule type" value="Genomic_DNA"/>
</dbReference>
<evidence type="ECO:0000313" key="1">
    <source>
        <dbReference type="EMBL" id="CAB9506270.1"/>
    </source>
</evidence>
<accession>A0A9N8DT74</accession>
<sequence length="87" mass="10445">MMNLVRKTVTGQTRMMQKRRRLRNLRRGFPLALTILVLFPRTNHSPQLCYMYSRSHSDDREAPKRRWIHHHASYLPSWTVSILSPML</sequence>
<organism evidence="1 2">
    <name type="scientific">Seminavis robusta</name>
    <dbReference type="NCBI Taxonomy" id="568900"/>
    <lineage>
        <taxon>Eukaryota</taxon>
        <taxon>Sar</taxon>
        <taxon>Stramenopiles</taxon>
        <taxon>Ochrophyta</taxon>
        <taxon>Bacillariophyta</taxon>
        <taxon>Bacillariophyceae</taxon>
        <taxon>Bacillariophycidae</taxon>
        <taxon>Naviculales</taxon>
        <taxon>Naviculaceae</taxon>
        <taxon>Seminavis</taxon>
    </lineage>
</organism>
<gene>
    <name evidence="1" type="ORF">SEMRO_260_G101681.1</name>
</gene>
<keyword evidence="2" id="KW-1185">Reference proteome</keyword>
<evidence type="ECO:0000313" key="2">
    <source>
        <dbReference type="Proteomes" id="UP001153069"/>
    </source>
</evidence>
<proteinExistence type="predicted"/>
<dbReference type="Proteomes" id="UP001153069">
    <property type="component" value="Unassembled WGS sequence"/>
</dbReference>
<dbReference type="AlphaFoldDB" id="A0A9N8DT74"/>